<dbReference type="GO" id="GO:0006351">
    <property type="term" value="P:DNA-templated transcription"/>
    <property type="evidence" value="ECO:0007669"/>
    <property type="project" value="InterPro"/>
</dbReference>
<dbReference type="AlphaFoldDB" id="A0A1E3HFL5"/>
<organism evidence="4 5">
    <name type="scientific">Cryptococcus amylolentus CBS 6039</name>
    <dbReference type="NCBI Taxonomy" id="1295533"/>
    <lineage>
        <taxon>Eukaryota</taxon>
        <taxon>Fungi</taxon>
        <taxon>Dikarya</taxon>
        <taxon>Basidiomycota</taxon>
        <taxon>Agaricomycotina</taxon>
        <taxon>Tremellomycetes</taxon>
        <taxon>Tremellales</taxon>
        <taxon>Cryptococcaceae</taxon>
        <taxon>Cryptococcus</taxon>
    </lineage>
</organism>
<accession>A0A1E3HFL5</accession>
<dbReference type="OrthoDB" id="4456959at2759"/>
<dbReference type="GO" id="GO:0000981">
    <property type="term" value="F:DNA-binding transcription factor activity, RNA polymerase II-specific"/>
    <property type="evidence" value="ECO:0007669"/>
    <property type="project" value="InterPro"/>
</dbReference>
<evidence type="ECO:0000259" key="3">
    <source>
        <dbReference type="PROSITE" id="PS50048"/>
    </source>
</evidence>
<evidence type="ECO:0000313" key="5">
    <source>
        <dbReference type="Proteomes" id="UP000094065"/>
    </source>
</evidence>
<proteinExistence type="predicted"/>
<comment type="caution">
    <text evidence="4">The sequence shown here is derived from an EMBL/GenBank/DDBJ whole genome shotgun (WGS) entry which is preliminary data.</text>
</comment>
<dbReference type="Gene3D" id="4.10.240.10">
    <property type="entry name" value="Zn(2)-C6 fungal-type DNA-binding domain"/>
    <property type="match status" value="1"/>
</dbReference>
<dbReference type="CDD" id="cd00067">
    <property type="entry name" value="GAL4"/>
    <property type="match status" value="1"/>
</dbReference>
<dbReference type="SUPFAM" id="SSF57701">
    <property type="entry name" value="Zn2/Cys6 DNA-binding domain"/>
    <property type="match status" value="1"/>
</dbReference>
<dbReference type="GeneID" id="30157667"/>
<dbReference type="CDD" id="cd12148">
    <property type="entry name" value="fungal_TF_MHR"/>
    <property type="match status" value="1"/>
</dbReference>
<dbReference type="PANTHER" id="PTHR46910">
    <property type="entry name" value="TRANSCRIPTION FACTOR PDR1"/>
    <property type="match status" value="1"/>
</dbReference>
<evidence type="ECO:0000313" key="4">
    <source>
        <dbReference type="EMBL" id="ODN75153.1"/>
    </source>
</evidence>
<keyword evidence="2" id="KW-0539">Nucleus</keyword>
<dbReference type="EMBL" id="AWGJ01000010">
    <property type="protein sequence ID" value="ODN75153.1"/>
    <property type="molecule type" value="Genomic_DNA"/>
</dbReference>
<gene>
    <name evidence="4" type="ORF">L202_06358</name>
</gene>
<dbReference type="InterPro" id="IPR007219">
    <property type="entry name" value="XnlR_reg_dom"/>
</dbReference>
<dbReference type="GO" id="GO:0003677">
    <property type="term" value="F:DNA binding"/>
    <property type="evidence" value="ECO:0007669"/>
    <property type="project" value="InterPro"/>
</dbReference>
<dbReference type="SMART" id="SM00066">
    <property type="entry name" value="GAL4"/>
    <property type="match status" value="1"/>
</dbReference>
<keyword evidence="5" id="KW-1185">Reference proteome</keyword>
<dbReference type="SMART" id="SM00906">
    <property type="entry name" value="Fungal_trans"/>
    <property type="match status" value="1"/>
</dbReference>
<dbReference type="InterPro" id="IPR036864">
    <property type="entry name" value="Zn2-C6_fun-type_DNA-bd_sf"/>
</dbReference>
<sequence length="763" mass="87099">MEQGNPVDFGIDDPVHQNREIRRACDACRKRKRKCDGPVRSHVNDSKCVHCSRYNLDCTYTDHVPTQKGPPKGYLEMVEQRCGRLEQLLKQAVPDIDLDEYVGPPIDPETFDIVDYKVHMASLSIPPYPAVKPLSQTPPYTATNPLPSDIPSPESEFPLDQVITNTKASSAPSDVADPEELVLVKHTSRLQVVDRQWRYHGKPSPVYLVLQLQELRRQLGLSNLFDEMNNSKRDRIWEIPQWEIDMAEEGMCPIEWAEWPEEGLDKLLINSYFDHVAVYVLLLNRVIFEGQYDRGLWRTNRAYAQVCLAVFACGAKFVSDPRVKMPDDTGGYHPYSAGWKYMRVLLRTGYNFLQSPSLYSLQKTVLICQFFQGSSTVPHTLPVISSLGLRSSEELGIHVRQLLHHVDPVERELYTRAFWCLYHIDRYNCTFVGRSVAMRDCDFDIEYPKDVDDEYWQLGFKQSEEKVSRVAVFIQTCKLDRIVGRIMQTFYTVESSSQPVVSLRRAADELSADLDVWTEELPSVLHWDNERGDYRIFQQAAALRTYFHYCKILIYRPFISSSGNHTKNDPLETCLSASYSISDILSACLHRGRRESCQPGHSLDISYILPVWCSGMIILASLLHKTHSTDEYEQALFHVKVLLAASKDIEVVWRQCGKVTDFLTHLVKEAGEWRTMGGGEGMEGGEDDMRGTVRATLSSLFSPPPLDRRAQDRDSFGSWMRFRNFETHVMGMSSDRLEGQSSEANAGTFASGHLGPDLFNSWA</sequence>
<dbReference type="Pfam" id="PF04082">
    <property type="entry name" value="Fungal_trans"/>
    <property type="match status" value="1"/>
</dbReference>
<dbReference type="GO" id="GO:0008270">
    <property type="term" value="F:zinc ion binding"/>
    <property type="evidence" value="ECO:0007669"/>
    <property type="project" value="InterPro"/>
</dbReference>
<dbReference type="STRING" id="1295533.A0A1E3HFL5"/>
<keyword evidence="1" id="KW-0479">Metal-binding</keyword>
<dbReference type="PANTHER" id="PTHR46910:SF38">
    <property type="entry name" value="ZN(2)-C6 FUNGAL-TYPE DOMAIN-CONTAINING PROTEIN"/>
    <property type="match status" value="1"/>
</dbReference>
<protein>
    <recommendedName>
        <fullName evidence="3">Zn(2)-C6 fungal-type domain-containing protein</fullName>
    </recommendedName>
</protein>
<name>A0A1E3HFL5_9TREE</name>
<evidence type="ECO:0000256" key="2">
    <source>
        <dbReference type="ARBA" id="ARBA00023242"/>
    </source>
</evidence>
<dbReference type="RefSeq" id="XP_018990803.1">
    <property type="nucleotide sequence ID" value="XM_019140828.1"/>
</dbReference>
<feature type="domain" description="Zn(2)-C6 fungal-type" evidence="3">
    <location>
        <begin position="24"/>
        <end position="60"/>
    </location>
</feature>
<dbReference type="InterPro" id="IPR050987">
    <property type="entry name" value="AtrR-like"/>
</dbReference>
<dbReference type="PROSITE" id="PS00463">
    <property type="entry name" value="ZN2_CY6_FUNGAL_1"/>
    <property type="match status" value="1"/>
</dbReference>
<dbReference type="Pfam" id="PF00172">
    <property type="entry name" value="Zn_clus"/>
    <property type="match status" value="1"/>
</dbReference>
<dbReference type="PROSITE" id="PS50048">
    <property type="entry name" value="ZN2_CY6_FUNGAL_2"/>
    <property type="match status" value="1"/>
</dbReference>
<dbReference type="InterPro" id="IPR001138">
    <property type="entry name" value="Zn2Cys6_DnaBD"/>
</dbReference>
<dbReference type="Proteomes" id="UP000094065">
    <property type="component" value="Unassembled WGS sequence"/>
</dbReference>
<evidence type="ECO:0000256" key="1">
    <source>
        <dbReference type="ARBA" id="ARBA00022723"/>
    </source>
</evidence>
<reference evidence="4 5" key="1">
    <citation type="submission" date="2016-06" db="EMBL/GenBank/DDBJ databases">
        <title>Evolution of pathogenesis and genome organization in the Tremellales.</title>
        <authorList>
            <person name="Cuomo C."/>
            <person name="Litvintseva A."/>
            <person name="Heitman J."/>
            <person name="Chen Y."/>
            <person name="Sun S."/>
            <person name="Springer D."/>
            <person name="Dromer F."/>
            <person name="Young S."/>
            <person name="Zeng Q."/>
            <person name="Chapman S."/>
            <person name="Gujja S."/>
            <person name="Saif S."/>
            <person name="Birren B."/>
        </authorList>
    </citation>
    <scope>NUCLEOTIDE SEQUENCE [LARGE SCALE GENOMIC DNA]</scope>
    <source>
        <strain evidence="4 5">CBS 6039</strain>
    </source>
</reference>